<dbReference type="InterPro" id="IPR003594">
    <property type="entry name" value="HATPase_dom"/>
</dbReference>
<protein>
    <submittedName>
        <fullName evidence="2">ATP-binding protein</fullName>
    </submittedName>
</protein>
<dbReference type="SUPFAM" id="SSF55874">
    <property type="entry name" value="ATPase domain of HSP90 chaperone/DNA topoisomerase II/histidine kinase"/>
    <property type="match status" value="1"/>
</dbReference>
<reference evidence="2 3" key="1">
    <citation type="submission" date="2020-06" db="EMBL/GenBank/DDBJ databases">
        <title>High-quality draft genome of sulfate reducer Desulfobacter latus type strain AcrS2 isolated from marine sediment.</title>
        <authorList>
            <person name="Hoppe M."/>
            <person name="Larsen C.K."/>
            <person name="Marshall I.P.G."/>
            <person name="Schramm A."/>
            <person name="Marietou A.G."/>
        </authorList>
    </citation>
    <scope>NUCLEOTIDE SEQUENCE [LARGE SCALE GENOMIC DNA]</scope>
    <source>
        <strain evidence="2 3">AcRS2</strain>
    </source>
</reference>
<evidence type="ECO:0000259" key="1">
    <source>
        <dbReference type="Pfam" id="PF02518"/>
    </source>
</evidence>
<dbReference type="AlphaFoldDB" id="A0A850T6X0"/>
<dbReference type="RefSeq" id="WP_178366599.1">
    <property type="nucleotide sequence ID" value="NZ_JACADJ010000026.1"/>
</dbReference>
<dbReference type="Pfam" id="PF02518">
    <property type="entry name" value="HATPase_c"/>
    <property type="match status" value="1"/>
</dbReference>
<feature type="domain" description="Histidine kinase/HSP90-like ATPase" evidence="1">
    <location>
        <begin position="47"/>
        <end position="135"/>
    </location>
</feature>
<comment type="caution">
    <text evidence="2">The sequence shown here is derived from an EMBL/GenBank/DDBJ whole genome shotgun (WGS) entry which is preliminary data.</text>
</comment>
<evidence type="ECO:0000313" key="3">
    <source>
        <dbReference type="Proteomes" id="UP000553343"/>
    </source>
</evidence>
<dbReference type="Gene3D" id="3.30.565.10">
    <property type="entry name" value="Histidine kinase-like ATPase, C-terminal domain"/>
    <property type="match status" value="1"/>
</dbReference>
<dbReference type="EMBL" id="JACADJ010000026">
    <property type="protein sequence ID" value="NWH05142.1"/>
    <property type="molecule type" value="Genomic_DNA"/>
</dbReference>
<dbReference type="InterPro" id="IPR036890">
    <property type="entry name" value="HATPase_C_sf"/>
</dbReference>
<keyword evidence="2" id="KW-0067">ATP-binding</keyword>
<accession>A0A850T6X0</accession>
<name>A0A850T6X0_9BACT</name>
<dbReference type="Proteomes" id="UP000553343">
    <property type="component" value="Unassembled WGS sequence"/>
</dbReference>
<keyword evidence="3" id="KW-1185">Reference proteome</keyword>
<proteinExistence type="predicted"/>
<dbReference type="GO" id="GO:0005524">
    <property type="term" value="F:ATP binding"/>
    <property type="evidence" value="ECO:0007669"/>
    <property type="project" value="UniProtKB-KW"/>
</dbReference>
<sequence length="137" mass="14729">MEKDTLINENKLSIRSDKDYSIISSCLLNILKKIGVGTLKCAQTLFVCRELAVNVLVHGKGGDIIFSQISNANGQEGVRLTFSDKGPGIPDIRKALKGGFSTTGSLGVGLSTARDLSDDMHIESSSEGTTITVWVWK</sequence>
<gene>
    <name evidence="2" type="ORF">HXW94_09115</name>
</gene>
<keyword evidence="2" id="KW-0547">Nucleotide-binding</keyword>
<organism evidence="2 3">
    <name type="scientific">Desulfobacter latus</name>
    <dbReference type="NCBI Taxonomy" id="2292"/>
    <lineage>
        <taxon>Bacteria</taxon>
        <taxon>Pseudomonadati</taxon>
        <taxon>Thermodesulfobacteriota</taxon>
        <taxon>Desulfobacteria</taxon>
        <taxon>Desulfobacterales</taxon>
        <taxon>Desulfobacteraceae</taxon>
        <taxon>Desulfobacter</taxon>
    </lineage>
</organism>
<evidence type="ECO:0000313" key="2">
    <source>
        <dbReference type="EMBL" id="NWH05142.1"/>
    </source>
</evidence>